<reference evidence="3" key="1">
    <citation type="journal article" date="2017" name="Front. Plant Sci.">
        <title>Climate Clever Clovers: New Paradigm to Reduce the Environmental Footprint of Ruminants by Breeding Low Methanogenic Forages Utilizing Haplotype Variation.</title>
        <authorList>
            <person name="Kaur P."/>
            <person name="Appels R."/>
            <person name="Bayer P.E."/>
            <person name="Keeble-Gagnere G."/>
            <person name="Wang J."/>
            <person name="Hirakawa H."/>
            <person name="Shirasawa K."/>
            <person name="Vercoe P."/>
            <person name="Stefanova K."/>
            <person name="Durmic Z."/>
            <person name="Nichols P."/>
            <person name="Revell C."/>
            <person name="Isobe S.N."/>
            <person name="Edwards D."/>
            <person name="Erskine W."/>
        </authorList>
    </citation>
    <scope>NUCLEOTIDE SEQUENCE [LARGE SCALE GENOMIC DNA]</scope>
    <source>
        <strain evidence="3">cv. Daliak</strain>
    </source>
</reference>
<evidence type="ECO:0000313" key="2">
    <source>
        <dbReference type="EMBL" id="GAU13335.1"/>
    </source>
</evidence>
<dbReference type="EMBL" id="DF973135">
    <property type="protein sequence ID" value="GAU13335.1"/>
    <property type="molecule type" value="Genomic_DNA"/>
</dbReference>
<keyword evidence="3" id="KW-1185">Reference proteome</keyword>
<evidence type="ECO:0000313" key="3">
    <source>
        <dbReference type="Proteomes" id="UP000242715"/>
    </source>
</evidence>
<evidence type="ECO:0000259" key="1">
    <source>
        <dbReference type="Pfam" id="PF13966"/>
    </source>
</evidence>
<sequence>MFQNSIWLLGNGKDINFWNDNWYDTPLSDTFNIPYQIKQSLSSKVSDYIFNGQWNLPCQLTDQFSNLSFLVQQITIPNEPSNDKLLRKHTDTCELKFSDACRFKLQQFQDLHWKNLIWNPEIPPYKSCLAWRLMHNKVPTDENLMLRGCALPSMCSLCNNSKQSSSNSIRDFIVLKHFKVSIHPPKTPLMKEVLLAASFEPLGFASSYQAELCAAMTTIEIAHTRNWHNLWSETDSTLVGRESSG</sequence>
<organism evidence="2 3">
    <name type="scientific">Trifolium subterraneum</name>
    <name type="common">Subterranean clover</name>
    <dbReference type="NCBI Taxonomy" id="3900"/>
    <lineage>
        <taxon>Eukaryota</taxon>
        <taxon>Viridiplantae</taxon>
        <taxon>Streptophyta</taxon>
        <taxon>Embryophyta</taxon>
        <taxon>Tracheophyta</taxon>
        <taxon>Spermatophyta</taxon>
        <taxon>Magnoliopsida</taxon>
        <taxon>eudicotyledons</taxon>
        <taxon>Gunneridae</taxon>
        <taxon>Pentapetalae</taxon>
        <taxon>rosids</taxon>
        <taxon>fabids</taxon>
        <taxon>Fabales</taxon>
        <taxon>Fabaceae</taxon>
        <taxon>Papilionoideae</taxon>
        <taxon>50 kb inversion clade</taxon>
        <taxon>NPAAA clade</taxon>
        <taxon>Hologalegina</taxon>
        <taxon>IRL clade</taxon>
        <taxon>Trifolieae</taxon>
        <taxon>Trifolium</taxon>
    </lineage>
</organism>
<feature type="domain" description="Reverse transcriptase zinc-binding" evidence="1">
    <location>
        <begin position="106"/>
        <end position="163"/>
    </location>
</feature>
<dbReference type="Pfam" id="PF13966">
    <property type="entry name" value="zf-RVT"/>
    <property type="match status" value="1"/>
</dbReference>
<proteinExistence type="predicted"/>
<name>A0A2Z6LL28_TRISU</name>
<dbReference type="AlphaFoldDB" id="A0A2Z6LL28"/>
<protein>
    <recommendedName>
        <fullName evidence="1">Reverse transcriptase zinc-binding domain-containing protein</fullName>
    </recommendedName>
</protein>
<dbReference type="InterPro" id="IPR026960">
    <property type="entry name" value="RVT-Znf"/>
</dbReference>
<dbReference type="Proteomes" id="UP000242715">
    <property type="component" value="Unassembled WGS sequence"/>
</dbReference>
<dbReference type="OrthoDB" id="1434524at2759"/>
<accession>A0A2Z6LL28</accession>
<gene>
    <name evidence="2" type="ORF">TSUD_42890</name>
</gene>